<protein>
    <submittedName>
        <fullName evidence="1">Uncharacterized conserved protein</fullName>
    </submittedName>
</protein>
<keyword evidence="2" id="KW-1185">Reference proteome</keyword>
<dbReference type="OrthoDB" id="7064118at2"/>
<evidence type="ECO:0000313" key="2">
    <source>
        <dbReference type="Proteomes" id="UP000001171"/>
    </source>
</evidence>
<dbReference type="STRING" id="283942.IL0571"/>
<reference evidence="1 2" key="1">
    <citation type="journal article" date="2004" name="Proc. Natl. Acad. Sci. U.S.A.">
        <title>Genome sequence of the deep-sea gamma-proteobacterium Idiomarina loihiensis reveals amino acid fermentation as a source of carbon and energy.</title>
        <authorList>
            <person name="Hou S."/>
            <person name="Saw J.H."/>
            <person name="Lee K.S."/>
            <person name="Freitas T.A."/>
            <person name="Belisle C."/>
            <person name="Kawarabayasi Y."/>
            <person name="Donachie S.P."/>
            <person name="Pikina A."/>
            <person name="Galperin M.Y."/>
            <person name="Koonin E.V."/>
            <person name="Makarova K.S."/>
            <person name="Omelchenko M.V."/>
            <person name="Sorokin A."/>
            <person name="Wolf Y.I."/>
            <person name="Li Q.X."/>
            <person name="Keum Y.S."/>
            <person name="Campbell S."/>
            <person name="Denery J."/>
            <person name="Aizawa S."/>
            <person name="Shibata S."/>
            <person name="Malahoff A."/>
            <person name="Alam M."/>
        </authorList>
    </citation>
    <scope>NUCLEOTIDE SEQUENCE [LARGE SCALE GENOMIC DNA]</scope>
    <source>
        <strain evidence="2">ATCC BAA-735 / DSM 15497 / L2-TR</strain>
    </source>
</reference>
<dbReference type="InterPro" id="IPR032580">
    <property type="entry name" value="SatD"/>
</dbReference>
<dbReference type="AlphaFoldDB" id="Q5QWV9"/>
<dbReference type="RefSeq" id="WP_011233829.1">
    <property type="nucleotide sequence ID" value="NC_006512.1"/>
</dbReference>
<dbReference type="EMBL" id="AE017340">
    <property type="protein sequence ID" value="AAV81412.1"/>
    <property type="molecule type" value="Genomic_DNA"/>
</dbReference>
<dbReference type="Pfam" id="PF16264">
    <property type="entry name" value="SatD"/>
    <property type="match status" value="1"/>
</dbReference>
<proteinExistence type="predicted"/>
<sequence>MKNSMIGVITGDIVNSRQIPVEEYDSMLYRLHQTLESFSERYQMHFDVFRGDEFQLLLKRPEKVIYLATIIRLSLKSGSTNIDVRQSLSVGDSNELRDDVKSSTGEAFVLSGQNLNKMKSELLIFDSTIELLKHHLGSTIELLDAHLSSITKTEAYVLINYLGDPEVSHAELAKEIGKSRPNTTKMLNSARYNSVLKYLYYAENLIIEARG</sequence>
<dbReference type="Proteomes" id="UP000001171">
    <property type="component" value="Chromosome"/>
</dbReference>
<dbReference type="KEGG" id="ilo:IL0571"/>
<dbReference type="eggNOG" id="COG2114">
    <property type="taxonomic scope" value="Bacteria"/>
</dbReference>
<gene>
    <name evidence="1" type="ordered locus">IL0571</name>
</gene>
<accession>Q5QWV9</accession>
<evidence type="ECO:0000313" key="1">
    <source>
        <dbReference type="EMBL" id="AAV81412.1"/>
    </source>
</evidence>
<dbReference type="GeneID" id="41335722"/>
<dbReference type="HOGENOM" id="CLU_085936_1_0_6"/>
<name>Q5QWV9_IDILO</name>
<organism evidence="1 2">
    <name type="scientific">Idiomarina loihiensis (strain ATCC BAA-735 / DSM 15497 / L2-TR)</name>
    <dbReference type="NCBI Taxonomy" id="283942"/>
    <lineage>
        <taxon>Bacteria</taxon>
        <taxon>Pseudomonadati</taxon>
        <taxon>Pseudomonadota</taxon>
        <taxon>Gammaproteobacteria</taxon>
        <taxon>Alteromonadales</taxon>
        <taxon>Idiomarinaceae</taxon>
        <taxon>Idiomarina</taxon>
    </lineage>
</organism>